<reference evidence="3 4" key="1">
    <citation type="submission" date="2021-02" db="EMBL/GenBank/DDBJ databases">
        <title>Plant Genome Project.</title>
        <authorList>
            <person name="Zhang R.-G."/>
        </authorList>
    </citation>
    <scope>NUCLEOTIDE SEQUENCE [LARGE SCALE GENOMIC DNA]</scope>
    <source>
        <tissue evidence="3">Leaves</tissue>
    </source>
</reference>
<dbReference type="InterPro" id="IPR033121">
    <property type="entry name" value="PEPTIDASE_A1"/>
</dbReference>
<dbReference type="PROSITE" id="PS51767">
    <property type="entry name" value="PEPTIDASE_A1"/>
    <property type="match status" value="1"/>
</dbReference>
<sequence>MTLLLIKSSEVGGELVDAFKSHENNVVIPAYQFTFVLNHKTEILNKAADALSRCSSLLTSMHAKVVGFDCFRDLLANDSCFAPIVDDVLAGRHFDFVLHDEFLFRDLPDLRRVHTRADDLVAEMQRIHAATKTNLLESSAKFEFEADSFQLGKDDADAVIDGNDDDEDTCGYCANGYKSSTYKPGNCGSAPCSLAKSNGCTNNKTCDINPENTVTRHVGNGELAMDKISLQSTDGSKSGPLNSVHNFIFSCATNSLLLGFSRGVNGMLGLGRNPVSLPSQLALAIGGNFHRKFAICLPSKPKTKGVIYFGDSPYIFYPGYNTSKAIDVSSRFSYTKLYTNPVSTAGAYSKGEKSAEYFVGLSSITVDRKPVRISSNLLSINSKLGTGGTKISTVSPYTVLESSIYSALVKVFDEAIFHRNVSKLAPVKPFKDCYTVGNMGMTLLGISVPDIRFVFDNSVNWDLFGANSMVEISRDVFCLGFLDGGSRPSTSIVIGAHQLEDNLLQFDLAASKLAFTSTLLLDEIECSIFNF</sequence>
<dbReference type="PANTHER" id="PTHR47965">
    <property type="entry name" value="ASPARTYL PROTEASE-RELATED"/>
    <property type="match status" value="1"/>
</dbReference>
<name>A0ABQ8IAP3_9ROSI</name>
<dbReference type="InterPro" id="IPR032799">
    <property type="entry name" value="TAXi_C"/>
</dbReference>
<evidence type="ECO:0000256" key="1">
    <source>
        <dbReference type="ARBA" id="ARBA00007447"/>
    </source>
</evidence>
<dbReference type="SUPFAM" id="SSF50630">
    <property type="entry name" value="Acid proteases"/>
    <property type="match status" value="1"/>
</dbReference>
<evidence type="ECO:0000259" key="2">
    <source>
        <dbReference type="PROSITE" id="PS51767"/>
    </source>
</evidence>
<evidence type="ECO:0000313" key="3">
    <source>
        <dbReference type="EMBL" id="KAH7573721.1"/>
    </source>
</evidence>
<dbReference type="Pfam" id="PF14541">
    <property type="entry name" value="TAXi_C"/>
    <property type="match status" value="1"/>
</dbReference>
<dbReference type="PANTHER" id="PTHR47965:SF103">
    <property type="entry name" value="EUKARYOTIC ASPARTYL PROTEASE FAMILY PROTEIN"/>
    <property type="match status" value="1"/>
</dbReference>
<dbReference type="Pfam" id="PF14543">
    <property type="entry name" value="TAXi_N"/>
    <property type="match status" value="1"/>
</dbReference>
<comment type="similarity">
    <text evidence="1">Belongs to the peptidase A1 family.</text>
</comment>
<protein>
    <recommendedName>
        <fullName evidence="2">Peptidase A1 domain-containing protein</fullName>
    </recommendedName>
</protein>
<proteinExistence type="inferred from homology"/>
<accession>A0ABQ8IAP3</accession>
<dbReference type="EMBL" id="JAFEMO010000003">
    <property type="protein sequence ID" value="KAH7573721.1"/>
    <property type="molecule type" value="Genomic_DNA"/>
</dbReference>
<gene>
    <name evidence="3" type="ORF">JRO89_XS03G0198200</name>
</gene>
<dbReference type="InterPro" id="IPR001461">
    <property type="entry name" value="Aspartic_peptidase_A1"/>
</dbReference>
<comment type="caution">
    <text evidence="3">The sequence shown here is derived from an EMBL/GenBank/DDBJ whole genome shotgun (WGS) entry which is preliminary data.</text>
</comment>
<feature type="domain" description="Peptidase A1" evidence="2">
    <location>
        <begin position="145"/>
        <end position="516"/>
    </location>
</feature>
<dbReference type="Gene3D" id="2.40.70.10">
    <property type="entry name" value="Acid Proteases"/>
    <property type="match status" value="2"/>
</dbReference>
<dbReference type="Proteomes" id="UP000827721">
    <property type="component" value="Unassembled WGS sequence"/>
</dbReference>
<dbReference type="InterPro" id="IPR021109">
    <property type="entry name" value="Peptidase_aspartic_dom_sf"/>
</dbReference>
<organism evidence="3 4">
    <name type="scientific">Xanthoceras sorbifolium</name>
    <dbReference type="NCBI Taxonomy" id="99658"/>
    <lineage>
        <taxon>Eukaryota</taxon>
        <taxon>Viridiplantae</taxon>
        <taxon>Streptophyta</taxon>
        <taxon>Embryophyta</taxon>
        <taxon>Tracheophyta</taxon>
        <taxon>Spermatophyta</taxon>
        <taxon>Magnoliopsida</taxon>
        <taxon>eudicotyledons</taxon>
        <taxon>Gunneridae</taxon>
        <taxon>Pentapetalae</taxon>
        <taxon>rosids</taxon>
        <taxon>malvids</taxon>
        <taxon>Sapindales</taxon>
        <taxon>Sapindaceae</taxon>
        <taxon>Xanthoceroideae</taxon>
        <taxon>Xanthoceras</taxon>
    </lineage>
</organism>
<dbReference type="InterPro" id="IPR032861">
    <property type="entry name" value="TAXi_N"/>
</dbReference>
<keyword evidence="4" id="KW-1185">Reference proteome</keyword>
<evidence type="ECO:0000313" key="4">
    <source>
        <dbReference type="Proteomes" id="UP000827721"/>
    </source>
</evidence>